<organism evidence="2 3">
    <name type="scientific">Piedraia hortae CBS 480.64</name>
    <dbReference type="NCBI Taxonomy" id="1314780"/>
    <lineage>
        <taxon>Eukaryota</taxon>
        <taxon>Fungi</taxon>
        <taxon>Dikarya</taxon>
        <taxon>Ascomycota</taxon>
        <taxon>Pezizomycotina</taxon>
        <taxon>Dothideomycetes</taxon>
        <taxon>Dothideomycetidae</taxon>
        <taxon>Capnodiales</taxon>
        <taxon>Piedraiaceae</taxon>
        <taxon>Piedraia</taxon>
    </lineage>
</organism>
<feature type="compositionally biased region" description="Basic and acidic residues" evidence="1">
    <location>
        <begin position="111"/>
        <end position="121"/>
    </location>
</feature>
<feature type="region of interest" description="Disordered" evidence="1">
    <location>
        <begin position="434"/>
        <end position="464"/>
    </location>
</feature>
<protein>
    <submittedName>
        <fullName evidence="2">Uncharacterized protein</fullName>
    </submittedName>
</protein>
<feature type="compositionally biased region" description="Basic and acidic residues" evidence="1">
    <location>
        <begin position="270"/>
        <end position="292"/>
    </location>
</feature>
<dbReference type="EMBL" id="MU006001">
    <property type="protein sequence ID" value="KAF2858899.1"/>
    <property type="molecule type" value="Genomic_DNA"/>
</dbReference>
<gene>
    <name evidence="2" type="ORF">K470DRAFT_278180</name>
</gene>
<keyword evidence="3" id="KW-1185">Reference proteome</keyword>
<feature type="region of interest" description="Disordered" evidence="1">
    <location>
        <begin position="220"/>
        <end position="243"/>
    </location>
</feature>
<feature type="compositionally biased region" description="Polar residues" evidence="1">
    <location>
        <begin position="297"/>
        <end position="306"/>
    </location>
</feature>
<name>A0A6A7BVY8_9PEZI</name>
<evidence type="ECO:0000256" key="1">
    <source>
        <dbReference type="SAM" id="MobiDB-lite"/>
    </source>
</evidence>
<feature type="compositionally biased region" description="Polar residues" evidence="1">
    <location>
        <begin position="556"/>
        <end position="586"/>
    </location>
</feature>
<sequence>MLIHYSKSLSKLGASLFPFQTNSPYLPTAGLLLTLSSRTMATPSSDVRLEDQLPLPPQPAFIRSHGLRRHSSSPNMHERRSFPLPSPTMSSDLKVRRSLIFEPGGQPLDKVAGKHTSEKDGQQLPPASVFRLESLTDWGTGQRHIDEFEPGQSFVMPRYDGVDSDGCSPVLWSEDLQAPSTPERWSRHSLEDDEIGKLPLPERPLVSPSHFELVDPDVVDIGDIDGRQTPRTPALSTPSPSERMRRINQTIEEMMADLRGCCVSPSSVELPDRSNRSVEESRSYTSMDRNELDNTPLAISSSTPTLPSLIEDDGSSPAVLITPTRRKRPVQSLDEESSPVDSGRCCPDYSEGSSVMRNDCYHDEQELNSSPPLATNTGYDDFGYTGYYQDYYSQSESWESWNWHKNLDNRRGCYQTSDHGNINSTVFYGSEWGQGAPSASAPHSARLGSRRRPPAQPLPGLKEESSEELIAFNKVDPANVATQSRHVEQDVEFDWRDGIWNAHARRQDNDVVVVQDQSDQTPAEKSRTRRWVEVLKLLIVRLFRLRKYTRQPEKSVCQQHEPSNQNTTIHGETTNTVVSRNSSRSKNPLLHGQNVTVTPPPPTFSSRTFFPGDRYPTSSLLIMPLPTPPPMAHCRDTVYEDDGDDYGFKSRWSPDSSSVSSEFFGCGVWRIRERVGGLVRRL</sequence>
<evidence type="ECO:0000313" key="2">
    <source>
        <dbReference type="EMBL" id="KAF2858899.1"/>
    </source>
</evidence>
<dbReference type="Proteomes" id="UP000799421">
    <property type="component" value="Unassembled WGS sequence"/>
</dbReference>
<feature type="region of interest" description="Disordered" evidence="1">
    <location>
        <begin position="263"/>
        <end position="345"/>
    </location>
</feature>
<accession>A0A6A7BVY8</accession>
<feature type="region of interest" description="Disordered" evidence="1">
    <location>
        <begin position="554"/>
        <end position="603"/>
    </location>
</feature>
<feature type="region of interest" description="Disordered" evidence="1">
    <location>
        <begin position="104"/>
        <end position="124"/>
    </location>
</feature>
<feature type="compositionally biased region" description="Polar residues" evidence="1">
    <location>
        <begin position="229"/>
        <end position="240"/>
    </location>
</feature>
<dbReference type="AlphaFoldDB" id="A0A6A7BVY8"/>
<proteinExistence type="predicted"/>
<evidence type="ECO:0000313" key="3">
    <source>
        <dbReference type="Proteomes" id="UP000799421"/>
    </source>
</evidence>
<reference evidence="2" key="1">
    <citation type="journal article" date="2020" name="Stud. Mycol.">
        <title>101 Dothideomycetes genomes: a test case for predicting lifestyles and emergence of pathogens.</title>
        <authorList>
            <person name="Haridas S."/>
            <person name="Albert R."/>
            <person name="Binder M."/>
            <person name="Bloem J."/>
            <person name="Labutti K."/>
            <person name="Salamov A."/>
            <person name="Andreopoulos B."/>
            <person name="Baker S."/>
            <person name="Barry K."/>
            <person name="Bills G."/>
            <person name="Bluhm B."/>
            <person name="Cannon C."/>
            <person name="Castanera R."/>
            <person name="Culley D."/>
            <person name="Daum C."/>
            <person name="Ezra D."/>
            <person name="Gonzalez J."/>
            <person name="Henrissat B."/>
            <person name="Kuo A."/>
            <person name="Liang C."/>
            <person name="Lipzen A."/>
            <person name="Lutzoni F."/>
            <person name="Magnuson J."/>
            <person name="Mondo S."/>
            <person name="Nolan M."/>
            <person name="Ohm R."/>
            <person name="Pangilinan J."/>
            <person name="Park H.-J."/>
            <person name="Ramirez L."/>
            <person name="Alfaro M."/>
            <person name="Sun H."/>
            <person name="Tritt A."/>
            <person name="Yoshinaga Y."/>
            <person name="Zwiers L.-H."/>
            <person name="Turgeon B."/>
            <person name="Goodwin S."/>
            <person name="Spatafora J."/>
            <person name="Crous P."/>
            <person name="Grigoriev I."/>
        </authorList>
    </citation>
    <scope>NUCLEOTIDE SEQUENCE</scope>
    <source>
        <strain evidence="2">CBS 480.64</strain>
    </source>
</reference>
<feature type="region of interest" description="Disordered" evidence="1">
    <location>
        <begin position="46"/>
        <end position="88"/>
    </location>
</feature>